<name>A0A978VFV0_ZIZJJ</name>
<reference evidence="1" key="1">
    <citation type="journal article" date="2021" name="Front. Plant Sci.">
        <title>Chromosome-Scale Genome Assembly for Chinese Sour Jujube and Insights Into Its Genome Evolution and Domestication Signature.</title>
        <authorList>
            <person name="Shen L.-Y."/>
            <person name="Luo H."/>
            <person name="Wang X.-L."/>
            <person name="Wang X.-M."/>
            <person name="Qiu X.-J."/>
            <person name="Liu H."/>
            <person name="Zhou S.-S."/>
            <person name="Jia K.-H."/>
            <person name="Nie S."/>
            <person name="Bao Y.-T."/>
            <person name="Zhang R.-G."/>
            <person name="Yun Q.-Z."/>
            <person name="Chai Y.-H."/>
            <person name="Lu J.-Y."/>
            <person name="Li Y."/>
            <person name="Zhao S.-W."/>
            <person name="Mao J.-F."/>
            <person name="Jia S.-G."/>
            <person name="Mao Y.-M."/>
        </authorList>
    </citation>
    <scope>NUCLEOTIDE SEQUENCE</scope>
    <source>
        <strain evidence="1">AT0</strain>
        <tissue evidence="1">Leaf</tissue>
    </source>
</reference>
<protein>
    <submittedName>
        <fullName evidence="1">Uncharacterized protein</fullName>
    </submittedName>
</protein>
<evidence type="ECO:0000313" key="2">
    <source>
        <dbReference type="Proteomes" id="UP000813462"/>
    </source>
</evidence>
<organism evidence="1 2">
    <name type="scientific">Ziziphus jujuba var. spinosa</name>
    <dbReference type="NCBI Taxonomy" id="714518"/>
    <lineage>
        <taxon>Eukaryota</taxon>
        <taxon>Viridiplantae</taxon>
        <taxon>Streptophyta</taxon>
        <taxon>Embryophyta</taxon>
        <taxon>Tracheophyta</taxon>
        <taxon>Spermatophyta</taxon>
        <taxon>Magnoliopsida</taxon>
        <taxon>eudicotyledons</taxon>
        <taxon>Gunneridae</taxon>
        <taxon>Pentapetalae</taxon>
        <taxon>rosids</taxon>
        <taxon>fabids</taxon>
        <taxon>Rosales</taxon>
        <taxon>Rhamnaceae</taxon>
        <taxon>Paliureae</taxon>
        <taxon>Ziziphus</taxon>
    </lineage>
</organism>
<proteinExistence type="predicted"/>
<dbReference type="EMBL" id="JAEACU010000005">
    <property type="protein sequence ID" value="KAH7529239.1"/>
    <property type="molecule type" value="Genomic_DNA"/>
</dbReference>
<sequence length="137" mass="15813">MIVLFDMSKMKVIMIPFPDEIVSTPVGNPNIIYSMEYCPYHLLFNESLALASHRRDEDDNGNLINNGNCSYEIWYSLDMVIRLHGEEDDTKVRCRGMRKGKLFLYDTLTRQALDLHISGIFTMVMTCPKTLFPIVSQ</sequence>
<accession>A0A978VFV0</accession>
<evidence type="ECO:0000313" key="1">
    <source>
        <dbReference type="EMBL" id="KAH7529239.1"/>
    </source>
</evidence>
<comment type="caution">
    <text evidence="1">The sequence shown here is derived from an EMBL/GenBank/DDBJ whole genome shotgun (WGS) entry which is preliminary data.</text>
</comment>
<gene>
    <name evidence="1" type="ORF">FEM48_Zijuj05G0163500</name>
</gene>
<dbReference type="AlphaFoldDB" id="A0A978VFV0"/>
<dbReference type="Proteomes" id="UP000813462">
    <property type="component" value="Unassembled WGS sequence"/>
</dbReference>